<reference evidence="3 4" key="1">
    <citation type="submission" date="2023-07" db="EMBL/GenBank/DDBJ databases">
        <title>Sorghum-associated microbial communities from plants grown in Nebraska, USA.</title>
        <authorList>
            <person name="Schachtman D."/>
        </authorList>
    </citation>
    <scope>NUCLEOTIDE SEQUENCE [LARGE SCALE GENOMIC DNA]</scope>
    <source>
        <strain evidence="3 4">DS1781</strain>
    </source>
</reference>
<dbReference type="InterPro" id="IPR004163">
    <property type="entry name" value="CoA_transf_BS"/>
</dbReference>
<protein>
    <submittedName>
        <fullName evidence="3">3-oxoacid CoA-transferase subunit A</fullName>
        <ecNumber evidence="3">2.8.3.5</ecNumber>
    </submittedName>
</protein>
<dbReference type="SUPFAM" id="SSF100950">
    <property type="entry name" value="NagB/RpiA/CoA transferase-like"/>
    <property type="match status" value="1"/>
</dbReference>
<sequence length="268" mass="28233">MANKIYPSADAALKGVVADGQTLAVGGFGLCGIPEALIDALHDSGVKNLTCISNNAGVDGFGLGKLLETRQIKKMIASYVGENKEFERQYLAKELELEFTPQGTLAEKLRAGGAGIPAFFTKTGVGTLVAEGKELREFDGETYVMERSLVPDVALVKAHVADKSGNLRFRLTARNFNPAAAMAGKICIVEVEKIVEIGELAPDDIHLPGIYVHRIVLNAHPEKRIEKRTVSAAVDVAAAKVEAQAAIAQAAAGSEVPAPVKNSSSKGA</sequence>
<dbReference type="RefSeq" id="WP_309907035.1">
    <property type="nucleotide sequence ID" value="NZ_JAVDRF010000016.1"/>
</dbReference>
<evidence type="ECO:0000313" key="4">
    <source>
        <dbReference type="Proteomes" id="UP001184230"/>
    </source>
</evidence>
<dbReference type="EC" id="2.8.3.5" evidence="3"/>
<dbReference type="GO" id="GO:0008260">
    <property type="term" value="F:succinyl-CoA:3-oxo-acid CoA-transferase activity"/>
    <property type="evidence" value="ECO:0007669"/>
    <property type="project" value="UniProtKB-EC"/>
</dbReference>
<dbReference type="Pfam" id="PF01144">
    <property type="entry name" value="CoA_trans"/>
    <property type="match status" value="1"/>
</dbReference>
<evidence type="ECO:0000256" key="1">
    <source>
        <dbReference type="ARBA" id="ARBA00005612"/>
    </source>
</evidence>
<dbReference type="PANTHER" id="PTHR13707:SF60">
    <property type="entry name" value="ACETATE COA-TRANSFERASE SUBUNIT ALPHA"/>
    <property type="match status" value="1"/>
</dbReference>
<dbReference type="Proteomes" id="UP001184230">
    <property type="component" value="Unassembled WGS sequence"/>
</dbReference>
<organism evidence="3 4">
    <name type="scientific">Variovorax soli</name>
    <dbReference type="NCBI Taxonomy" id="376815"/>
    <lineage>
        <taxon>Bacteria</taxon>
        <taxon>Pseudomonadati</taxon>
        <taxon>Pseudomonadota</taxon>
        <taxon>Betaproteobacteria</taxon>
        <taxon>Burkholderiales</taxon>
        <taxon>Comamonadaceae</taxon>
        <taxon>Variovorax</taxon>
    </lineage>
</organism>
<comment type="caution">
    <text evidence="3">The sequence shown here is derived from an EMBL/GenBank/DDBJ whole genome shotgun (WGS) entry which is preliminary data.</text>
</comment>
<proteinExistence type="inferred from homology"/>
<comment type="similarity">
    <text evidence="1">Belongs to the 3-oxoacid CoA-transferase subunit A family.</text>
</comment>
<gene>
    <name evidence="3" type="ORF">J2739_005184</name>
</gene>
<dbReference type="PROSITE" id="PS01273">
    <property type="entry name" value="COA_TRANSF_1"/>
    <property type="match status" value="1"/>
</dbReference>
<name>A0ABU1NLQ3_9BURK</name>
<dbReference type="SMART" id="SM00882">
    <property type="entry name" value="CoA_trans"/>
    <property type="match status" value="1"/>
</dbReference>
<keyword evidence="2 3" id="KW-0808">Transferase</keyword>
<evidence type="ECO:0000313" key="3">
    <source>
        <dbReference type="EMBL" id="MDR6539388.1"/>
    </source>
</evidence>
<dbReference type="NCBIfam" id="TIGR02429">
    <property type="entry name" value="pcaI_scoA_fam"/>
    <property type="match status" value="1"/>
</dbReference>
<dbReference type="InterPro" id="IPR004165">
    <property type="entry name" value="CoA_trans_fam_I"/>
</dbReference>
<keyword evidence="4" id="KW-1185">Reference proteome</keyword>
<dbReference type="InterPro" id="IPR012792">
    <property type="entry name" value="3-oxoacid_CoA-transf_A"/>
</dbReference>
<dbReference type="PANTHER" id="PTHR13707">
    <property type="entry name" value="KETOACID-COENZYME A TRANSFERASE"/>
    <property type="match status" value="1"/>
</dbReference>
<evidence type="ECO:0000256" key="2">
    <source>
        <dbReference type="ARBA" id="ARBA00022679"/>
    </source>
</evidence>
<dbReference type="InterPro" id="IPR037171">
    <property type="entry name" value="NagB/RpiA_transferase-like"/>
</dbReference>
<accession>A0ABU1NLQ3</accession>
<dbReference type="EMBL" id="JAVDRF010000016">
    <property type="protein sequence ID" value="MDR6539388.1"/>
    <property type="molecule type" value="Genomic_DNA"/>
</dbReference>
<dbReference type="Gene3D" id="3.40.1080.10">
    <property type="entry name" value="Glutaconate Coenzyme A-transferase"/>
    <property type="match status" value="1"/>
</dbReference>